<dbReference type="EMBL" id="LFYR01002228">
    <property type="protein sequence ID" value="KMZ56009.1"/>
    <property type="molecule type" value="Genomic_DNA"/>
</dbReference>
<sequence>MTPFLFTLETSYEEPLSPYKRKQIVLIAKKLNYVRMNSNKCQISCDPAIGNERECGDRLRLWQLFFASPHEWWDNRGSGKWRADFRHKDTHESLRLCPDDPEWVKKQLELYDSKMSEMGSPNCGGWSSII</sequence>
<dbReference type="AlphaFoldDB" id="A0A0K9NGX5"/>
<gene>
    <name evidence="1" type="ORF">ZOSMA_9G01140</name>
</gene>
<name>A0A0K9NGX5_ZOSMR</name>
<dbReference type="Proteomes" id="UP000036987">
    <property type="component" value="Unassembled WGS sequence"/>
</dbReference>
<comment type="caution">
    <text evidence="1">The sequence shown here is derived from an EMBL/GenBank/DDBJ whole genome shotgun (WGS) entry which is preliminary data.</text>
</comment>
<organism evidence="1 2">
    <name type="scientific">Zostera marina</name>
    <name type="common">Eelgrass</name>
    <dbReference type="NCBI Taxonomy" id="29655"/>
    <lineage>
        <taxon>Eukaryota</taxon>
        <taxon>Viridiplantae</taxon>
        <taxon>Streptophyta</taxon>
        <taxon>Embryophyta</taxon>
        <taxon>Tracheophyta</taxon>
        <taxon>Spermatophyta</taxon>
        <taxon>Magnoliopsida</taxon>
        <taxon>Liliopsida</taxon>
        <taxon>Zosteraceae</taxon>
        <taxon>Zostera</taxon>
    </lineage>
</organism>
<evidence type="ECO:0000313" key="1">
    <source>
        <dbReference type="EMBL" id="KMZ56009.1"/>
    </source>
</evidence>
<accession>A0A0K9NGX5</accession>
<reference evidence="2" key="1">
    <citation type="journal article" date="2016" name="Nature">
        <title>The genome of the seagrass Zostera marina reveals angiosperm adaptation to the sea.</title>
        <authorList>
            <person name="Olsen J.L."/>
            <person name="Rouze P."/>
            <person name="Verhelst B."/>
            <person name="Lin Y.-C."/>
            <person name="Bayer T."/>
            <person name="Collen J."/>
            <person name="Dattolo E."/>
            <person name="De Paoli E."/>
            <person name="Dittami S."/>
            <person name="Maumus F."/>
            <person name="Michel G."/>
            <person name="Kersting A."/>
            <person name="Lauritano C."/>
            <person name="Lohaus R."/>
            <person name="Toepel M."/>
            <person name="Tonon T."/>
            <person name="Vanneste K."/>
            <person name="Amirebrahimi M."/>
            <person name="Brakel J."/>
            <person name="Bostroem C."/>
            <person name="Chovatia M."/>
            <person name="Grimwood J."/>
            <person name="Jenkins J.W."/>
            <person name="Jueterbock A."/>
            <person name="Mraz A."/>
            <person name="Stam W.T."/>
            <person name="Tice H."/>
            <person name="Bornberg-Bauer E."/>
            <person name="Green P.J."/>
            <person name="Pearson G.A."/>
            <person name="Procaccini G."/>
            <person name="Duarte C.M."/>
            <person name="Schmutz J."/>
            <person name="Reusch T.B.H."/>
            <person name="Van de Peer Y."/>
        </authorList>
    </citation>
    <scope>NUCLEOTIDE SEQUENCE [LARGE SCALE GENOMIC DNA]</scope>
    <source>
        <strain evidence="2">cv. Finnish</strain>
    </source>
</reference>
<protein>
    <submittedName>
        <fullName evidence="1">Uncharacterized protein</fullName>
    </submittedName>
</protein>
<dbReference type="STRING" id="29655.A0A0K9NGX5"/>
<proteinExistence type="predicted"/>
<evidence type="ECO:0000313" key="2">
    <source>
        <dbReference type="Proteomes" id="UP000036987"/>
    </source>
</evidence>
<keyword evidence="2" id="KW-1185">Reference proteome</keyword>
<dbReference type="OrthoDB" id="1078367at2759"/>